<dbReference type="RefSeq" id="XP_009837512.1">
    <property type="nucleotide sequence ID" value="XM_009839210.1"/>
</dbReference>
<gene>
    <name evidence="1" type="ORF">H257_12099</name>
</gene>
<proteinExistence type="predicted"/>
<name>W4G2C6_APHAT</name>
<dbReference type="InterPro" id="IPR009057">
    <property type="entry name" value="Homeodomain-like_sf"/>
</dbReference>
<protein>
    <recommendedName>
        <fullName evidence="2">Tc1-like transposase DDE domain-containing protein</fullName>
    </recommendedName>
</protein>
<evidence type="ECO:0000313" key="1">
    <source>
        <dbReference type="EMBL" id="ETV73063.1"/>
    </source>
</evidence>
<sequence length="190" mass="21396">MGARIKHKGPTAEEKTRILVAYEQGQDWKLVVKHNGVALTTVRRVLSKGHVNHLPGGGTRLGRTKVTTEIREALERYVDQNCQYTMKHLIANDFPGTELSLQTISRHLLRINILSFNVEEGLVYFRLERGNIKMAQNAAFVEAVYQAVKTSAAWIDNFEGKRVVIVLNNAPAHSQTEERVANTSFDCRPT</sequence>
<accession>W4G2C6</accession>
<dbReference type="EMBL" id="KI913151">
    <property type="protein sequence ID" value="ETV73063.1"/>
    <property type="molecule type" value="Genomic_DNA"/>
</dbReference>
<dbReference type="SUPFAM" id="SSF46689">
    <property type="entry name" value="Homeodomain-like"/>
    <property type="match status" value="1"/>
</dbReference>
<dbReference type="OrthoDB" id="118294at2759"/>
<dbReference type="GeneID" id="20814095"/>
<reference evidence="1" key="1">
    <citation type="submission" date="2013-12" db="EMBL/GenBank/DDBJ databases">
        <title>The Genome Sequence of Aphanomyces astaci APO3.</title>
        <authorList>
            <consortium name="The Broad Institute Genomics Platform"/>
            <person name="Russ C."/>
            <person name="Tyler B."/>
            <person name="van West P."/>
            <person name="Dieguez-Uribeondo J."/>
            <person name="Young S.K."/>
            <person name="Zeng Q."/>
            <person name="Gargeya S."/>
            <person name="Fitzgerald M."/>
            <person name="Abouelleil A."/>
            <person name="Alvarado L."/>
            <person name="Chapman S.B."/>
            <person name="Gainer-Dewar J."/>
            <person name="Goldberg J."/>
            <person name="Griggs A."/>
            <person name="Gujja S."/>
            <person name="Hansen M."/>
            <person name="Howarth C."/>
            <person name="Imamovic A."/>
            <person name="Ireland A."/>
            <person name="Larimer J."/>
            <person name="McCowan C."/>
            <person name="Murphy C."/>
            <person name="Pearson M."/>
            <person name="Poon T.W."/>
            <person name="Priest M."/>
            <person name="Roberts A."/>
            <person name="Saif S."/>
            <person name="Shea T."/>
            <person name="Sykes S."/>
            <person name="Wortman J."/>
            <person name="Nusbaum C."/>
            <person name="Birren B."/>
        </authorList>
    </citation>
    <scope>NUCLEOTIDE SEQUENCE [LARGE SCALE GENOMIC DNA]</scope>
    <source>
        <strain evidence="1">APO3</strain>
    </source>
</reference>
<dbReference type="AlphaFoldDB" id="W4G2C6"/>
<dbReference type="VEuPathDB" id="FungiDB:H257_12099"/>
<evidence type="ECO:0008006" key="2">
    <source>
        <dbReference type="Google" id="ProtNLM"/>
    </source>
</evidence>
<organism evidence="1">
    <name type="scientific">Aphanomyces astaci</name>
    <name type="common">Crayfish plague agent</name>
    <dbReference type="NCBI Taxonomy" id="112090"/>
    <lineage>
        <taxon>Eukaryota</taxon>
        <taxon>Sar</taxon>
        <taxon>Stramenopiles</taxon>
        <taxon>Oomycota</taxon>
        <taxon>Saprolegniomycetes</taxon>
        <taxon>Saprolegniales</taxon>
        <taxon>Verrucalvaceae</taxon>
        <taxon>Aphanomyces</taxon>
    </lineage>
</organism>